<accession>A0A934KEZ9</accession>
<feature type="transmembrane region" description="Helical" evidence="1">
    <location>
        <begin position="12"/>
        <end position="36"/>
    </location>
</feature>
<evidence type="ECO:0000256" key="1">
    <source>
        <dbReference type="SAM" id="Phobius"/>
    </source>
</evidence>
<reference evidence="2 3" key="1">
    <citation type="submission" date="2020-10" db="EMBL/GenBank/DDBJ databases">
        <title>Ca. Dormibacterota MAGs.</title>
        <authorList>
            <person name="Montgomery K."/>
        </authorList>
    </citation>
    <scope>NUCLEOTIDE SEQUENCE [LARGE SCALE GENOMIC DNA]</scope>
    <source>
        <strain evidence="2">Mitchell_Peninsula_5</strain>
    </source>
</reference>
<organism evidence="2 3">
    <name type="scientific">Candidatus Amunia macphersoniae</name>
    <dbReference type="NCBI Taxonomy" id="3127014"/>
    <lineage>
        <taxon>Bacteria</taxon>
        <taxon>Bacillati</taxon>
        <taxon>Candidatus Dormiibacterota</taxon>
        <taxon>Candidatus Dormibacteria</taxon>
        <taxon>Candidatus Aeolococcales</taxon>
        <taxon>Candidatus Aeolococcaceae</taxon>
        <taxon>Candidatus Amunia</taxon>
    </lineage>
</organism>
<keyword evidence="1" id="KW-1133">Transmembrane helix</keyword>
<keyword evidence="1" id="KW-0812">Transmembrane</keyword>
<evidence type="ECO:0000313" key="3">
    <source>
        <dbReference type="Proteomes" id="UP000614410"/>
    </source>
</evidence>
<evidence type="ECO:0000313" key="2">
    <source>
        <dbReference type="EMBL" id="MBJ7609254.1"/>
    </source>
</evidence>
<dbReference type="AlphaFoldDB" id="A0A934KEZ9"/>
<name>A0A934KEZ9_9BACT</name>
<dbReference type="EMBL" id="JAEKNN010000032">
    <property type="protein sequence ID" value="MBJ7609254.1"/>
    <property type="molecule type" value="Genomic_DNA"/>
</dbReference>
<dbReference type="Proteomes" id="UP000614410">
    <property type="component" value="Unassembled WGS sequence"/>
</dbReference>
<keyword evidence="1" id="KW-0472">Membrane</keyword>
<sequence length="88" mass="9658">MRRRVREAREAASLASHVLVAVGFGIATGLCLTGGFSSVVLSPRWLGGVLLAMGLGFAVLFVREALLARALVRTRRLRRRDRQLRAEV</sequence>
<feature type="transmembrane region" description="Helical" evidence="1">
    <location>
        <begin position="48"/>
        <end position="72"/>
    </location>
</feature>
<protein>
    <submittedName>
        <fullName evidence="2">Uncharacterized protein</fullName>
    </submittedName>
</protein>
<gene>
    <name evidence="2" type="ORF">JF887_07455</name>
</gene>
<comment type="caution">
    <text evidence="2">The sequence shown here is derived from an EMBL/GenBank/DDBJ whole genome shotgun (WGS) entry which is preliminary data.</text>
</comment>
<proteinExistence type="predicted"/>